<reference evidence="4 5" key="1">
    <citation type="journal article" date="2015" name="Genome Biol. Evol.">
        <title>Comparative Genomics of a Bacterivorous Green Alga Reveals Evolutionary Causalities and Consequences of Phago-Mixotrophic Mode of Nutrition.</title>
        <authorList>
            <person name="Burns J.A."/>
            <person name="Paasch A."/>
            <person name="Narechania A."/>
            <person name="Kim E."/>
        </authorList>
    </citation>
    <scope>NUCLEOTIDE SEQUENCE [LARGE SCALE GENOMIC DNA]</scope>
    <source>
        <strain evidence="4 5">PLY_AMNH</strain>
    </source>
</reference>
<dbReference type="InterPro" id="IPR013762">
    <property type="entry name" value="Integrase-like_cat_sf"/>
</dbReference>
<protein>
    <recommendedName>
        <fullName evidence="3">Tyr recombinase domain-containing protein</fullName>
    </recommendedName>
</protein>
<dbReference type="PANTHER" id="PTHR30349">
    <property type="entry name" value="PHAGE INTEGRASE-RELATED"/>
    <property type="match status" value="1"/>
</dbReference>
<keyword evidence="5" id="KW-1185">Reference proteome</keyword>
<organism evidence="4 5">
    <name type="scientific">Cymbomonas tetramitiformis</name>
    <dbReference type="NCBI Taxonomy" id="36881"/>
    <lineage>
        <taxon>Eukaryota</taxon>
        <taxon>Viridiplantae</taxon>
        <taxon>Chlorophyta</taxon>
        <taxon>Pyramimonadophyceae</taxon>
        <taxon>Pyramimonadales</taxon>
        <taxon>Pyramimonadaceae</taxon>
        <taxon>Cymbomonas</taxon>
    </lineage>
</organism>
<comment type="caution">
    <text evidence="4">The sequence shown here is derived from an EMBL/GenBank/DDBJ whole genome shotgun (WGS) entry which is preliminary data.</text>
</comment>
<evidence type="ECO:0000313" key="5">
    <source>
        <dbReference type="Proteomes" id="UP001190700"/>
    </source>
</evidence>
<gene>
    <name evidence="4" type="ORF">CYMTET_33708</name>
</gene>
<evidence type="ECO:0000313" key="4">
    <source>
        <dbReference type="EMBL" id="KAK3257193.1"/>
    </source>
</evidence>
<evidence type="ECO:0000259" key="3">
    <source>
        <dbReference type="PROSITE" id="PS51898"/>
    </source>
</evidence>
<dbReference type="InterPro" id="IPR010998">
    <property type="entry name" value="Integrase_recombinase_N"/>
</dbReference>
<dbReference type="Gene3D" id="1.10.443.10">
    <property type="entry name" value="Intergrase catalytic core"/>
    <property type="match status" value="1"/>
</dbReference>
<feature type="domain" description="Tyr recombinase" evidence="3">
    <location>
        <begin position="166"/>
        <end position="367"/>
    </location>
</feature>
<keyword evidence="2" id="KW-0233">DNA recombination</keyword>
<dbReference type="Pfam" id="PF00589">
    <property type="entry name" value="Phage_integrase"/>
    <property type="match status" value="1"/>
</dbReference>
<dbReference type="Gene3D" id="1.10.150.130">
    <property type="match status" value="1"/>
</dbReference>
<dbReference type="PROSITE" id="PS51898">
    <property type="entry name" value="TYR_RECOMBINASE"/>
    <property type="match status" value="1"/>
</dbReference>
<dbReference type="Proteomes" id="UP001190700">
    <property type="component" value="Unassembled WGS sequence"/>
</dbReference>
<accession>A0AAE0KQP0</accession>
<dbReference type="AlphaFoldDB" id="A0AAE0KQP0"/>
<dbReference type="InterPro" id="IPR002104">
    <property type="entry name" value="Integrase_catalytic"/>
</dbReference>
<evidence type="ECO:0000256" key="1">
    <source>
        <dbReference type="ARBA" id="ARBA00023125"/>
    </source>
</evidence>
<dbReference type="SUPFAM" id="SSF47823">
    <property type="entry name" value="lambda integrase-like, N-terminal domain"/>
    <property type="match status" value="1"/>
</dbReference>
<dbReference type="EMBL" id="LGRX02020870">
    <property type="protein sequence ID" value="KAK3257193.1"/>
    <property type="molecule type" value="Genomic_DNA"/>
</dbReference>
<name>A0AAE0KQP0_9CHLO</name>
<keyword evidence="1" id="KW-0238">DNA-binding</keyword>
<dbReference type="GO" id="GO:0006310">
    <property type="term" value="P:DNA recombination"/>
    <property type="evidence" value="ECO:0007669"/>
    <property type="project" value="UniProtKB-KW"/>
</dbReference>
<dbReference type="PANTHER" id="PTHR30349:SF81">
    <property type="entry name" value="TYROSINE RECOMBINASE XERC"/>
    <property type="match status" value="1"/>
</dbReference>
<proteinExistence type="predicted"/>
<dbReference type="GO" id="GO:0015074">
    <property type="term" value="P:DNA integration"/>
    <property type="evidence" value="ECO:0007669"/>
    <property type="project" value="InterPro"/>
</dbReference>
<dbReference type="SUPFAM" id="SSF56349">
    <property type="entry name" value="DNA breaking-rejoining enzymes"/>
    <property type="match status" value="1"/>
</dbReference>
<dbReference type="InterPro" id="IPR050090">
    <property type="entry name" value="Tyrosine_recombinase_XerCD"/>
</dbReference>
<sequence length="372" mass="40762">MDSDRLGELISVVGIDSENLVGSLLSDGELDALKQIIRNGTPLNTLRAYVSDLTYLEAWCQASTGAALPWPAPQELVLKFIAHHADSSAPDEEPAFNMPLDVRQSLSSKGISKADKAHSISTIERRLATWGKAHVMQGYKNTISVDEVKAVMAKAKKTGSHLKRPHSRKPITRDILDLLLEQCDPSRLVGKRNRAILLTAFSSGGRRRSELAKLKVENLIQEDPVDHEGKRLNCLTLTMGHTKTSRGDERQTVKLVGRSADALLEWMRVAHITDGPIFRGVDRWGRVSKRAITGSGINCIIKQLVKAADLDPADFSAHGLRSGFLTQAGRDGHSLLDAMQQSQHRSTQQAARYYQPGAIESSGIVLVGEKQS</sequence>
<evidence type="ECO:0000256" key="2">
    <source>
        <dbReference type="ARBA" id="ARBA00023172"/>
    </source>
</evidence>
<dbReference type="GO" id="GO:0003677">
    <property type="term" value="F:DNA binding"/>
    <property type="evidence" value="ECO:0007669"/>
    <property type="project" value="UniProtKB-KW"/>
</dbReference>
<dbReference type="InterPro" id="IPR011010">
    <property type="entry name" value="DNA_brk_join_enz"/>
</dbReference>